<evidence type="ECO:0000313" key="2">
    <source>
        <dbReference type="EMBL" id="SOU88897.1"/>
    </source>
</evidence>
<gene>
    <name evidence="2" type="ORF">TNO010_220343</name>
</gene>
<dbReference type="AlphaFoldDB" id="A0A2I2M9X2"/>
<evidence type="ECO:0000313" key="3">
    <source>
        <dbReference type="Proteomes" id="UP000490060"/>
    </source>
</evidence>
<protein>
    <recommendedName>
        <fullName evidence="1">Gliding motility-associated protein GldM N-terminal domain-containing protein</fullName>
    </recommendedName>
</protein>
<dbReference type="Pfam" id="PF12081">
    <property type="entry name" value="GldM_1st"/>
    <property type="match status" value="1"/>
</dbReference>
<organism evidence="2 3">
    <name type="scientific">Tenacibaculum finnmarkense genomovar ulcerans</name>
    <dbReference type="NCBI Taxonomy" id="2781388"/>
    <lineage>
        <taxon>Bacteria</taxon>
        <taxon>Pseudomonadati</taxon>
        <taxon>Bacteroidota</taxon>
        <taxon>Flavobacteriia</taxon>
        <taxon>Flavobacteriales</taxon>
        <taxon>Flavobacteriaceae</taxon>
        <taxon>Tenacibaculum</taxon>
        <taxon>Tenacibaculum finnmarkense</taxon>
    </lineage>
</organism>
<name>A0A2I2M9X2_9FLAO</name>
<dbReference type="RefSeq" id="WP_058885832.1">
    <property type="nucleotide sequence ID" value="NZ_JAFMUH010000001.1"/>
</dbReference>
<dbReference type="EMBL" id="OENE01000015">
    <property type="protein sequence ID" value="SOU88897.1"/>
    <property type="molecule type" value="Genomic_DNA"/>
</dbReference>
<reference evidence="2 3" key="1">
    <citation type="submission" date="2017-11" db="EMBL/GenBank/DDBJ databases">
        <authorList>
            <person name="Duchaud E."/>
        </authorList>
    </citation>
    <scope>NUCLEOTIDE SEQUENCE [LARGE SCALE GENOMIC DNA]</scope>
    <source>
        <strain evidence="2 3">TNO010</strain>
    </source>
</reference>
<dbReference type="InterPro" id="IPR022720">
    <property type="entry name" value="Motility-assoc_prot_GldM_N"/>
</dbReference>
<proteinExistence type="predicted"/>
<dbReference type="Proteomes" id="UP000490060">
    <property type="component" value="Unassembled WGS sequence"/>
</dbReference>
<sequence length="206" mass="24354">MKRSVIFRVLFLLSISGFSQHKFTSYSAHRSITTAIRINNEIIAGRTAFFEKQSQEKPLMFQHTKLKIAGLNKVSNILSKYIETLQKEINTEQILYNMLAEDAYKKILFTSNNELSFKGRKLKLKIDDLYAFAVKMNGHKLSQLDNFYKDYFKTDTIYYDFEENQLNYFEYHFTDRSNYGIMMALNCLLLEVKTFQLLYYGTVMSY</sequence>
<feature type="domain" description="Gliding motility-associated protein GldM N-terminal" evidence="1">
    <location>
        <begin position="30"/>
        <end position="174"/>
    </location>
</feature>
<evidence type="ECO:0000259" key="1">
    <source>
        <dbReference type="Pfam" id="PF12081"/>
    </source>
</evidence>
<accession>A0A2I2M9X2</accession>